<dbReference type="SUPFAM" id="SSF53335">
    <property type="entry name" value="S-adenosyl-L-methionine-dependent methyltransferases"/>
    <property type="match status" value="1"/>
</dbReference>
<proteinExistence type="predicted"/>
<dbReference type="PANTHER" id="PTHR42912:SF93">
    <property type="entry name" value="N6-ADENOSINE-METHYLTRANSFERASE TMT1A"/>
    <property type="match status" value="1"/>
</dbReference>
<dbReference type="Proteomes" id="UP001501822">
    <property type="component" value="Unassembled WGS sequence"/>
</dbReference>
<name>A0ABN0WIG0_9ACTN</name>
<dbReference type="RefSeq" id="WP_252808163.1">
    <property type="nucleotide sequence ID" value="NZ_BAAABM010000019.1"/>
</dbReference>
<sequence length="213" mass="22749">MSHQPHRHQNADEPGALIRGARLYELGAVVGFLGRRRRVYDDLVTLSGARPGDRILDVGCGTGYLTRRAARAVLPGGHATGIDPSAQVIAYATRRAPAGCTFQTAAAQAIPYPDGSFDVVISSLAVHHIPAADRPAALAEFHRVLRPGGRLLLADYRRRPRHLAAARLVGAAANHAHEHTPADELTGLVTQAGFGITETGTRRPSLQFVGARR</sequence>
<organism evidence="2 3">
    <name type="scientific">Actinoallomurus spadix</name>
    <dbReference type="NCBI Taxonomy" id="79912"/>
    <lineage>
        <taxon>Bacteria</taxon>
        <taxon>Bacillati</taxon>
        <taxon>Actinomycetota</taxon>
        <taxon>Actinomycetes</taxon>
        <taxon>Streptosporangiales</taxon>
        <taxon>Thermomonosporaceae</taxon>
        <taxon>Actinoallomurus</taxon>
    </lineage>
</organism>
<comment type="caution">
    <text evidence="2">The sequence shown here is derived from an EMBL/GenBank/DDBJ whole genome shotgun (WGS) entry which is preliminary data.</text>
</comment>
<accession>A0ABN0WIG0</accession>
<reference evidence="2 3" key="1">
    <citation type="journal article" date="2019" name="Int. J. Syst. Evol. Microbiol.">
        <title>The Global Catalogue of Microorganisms (GCM) 10K type strain sequencing project: providing services to taxonomists for standard genome sequencing and annotation.</title>
        <authorList>
            <consortium name="The Broad Institute Genomics Platform"/>
            <consortium name="The Broad Institute Genome Sequencing Center for Infectious Disease"/>
            <person name="Wu L."/>
            <person name="Ma J."/>
        </authorList>
    </citation>
    <scope>NUCLEOTIDE SEQUENCE [LARGE SCALE GENOMIC DNA]</scope>
    <source>
        <strain evidence="2 3">JCM 3146</strain>
    </source>
</reference>
<protein>
    <recommendedName>
        <fullName evidence="1">Methyltransferase domain-containing protein</fullName>
    </recommendedName>
</protein>
<dbReference type="InterPro" id="IPR041698">
    <property type="entry name" value="Methyltransf_25"/>
</dbReference>
<feature type="domain" description="Methyltransferase" evidence="1">
    <location>
        <begin position="55"/>
        <end position="149"/>
    </location>
</feature>
<gene>
    <name evidence="2" type="ORF">GCM10010151_30510</name>
</gene>
<dbReference type="Pfam" id="PF13649">
    <property type="entry name" value="Methyltransf_25"/>
    <property type="match status" value="1"/>
</dbReference>
<keyword evidence="3" id="KW-1185">Reference proteome</keyword>
<dbReference type="Gene3D" id="3.40.50.150">
    <property type="entry name" value="Vaccinia Virus protein VP39"/>
    <property type="match status" value="1"/>
</dbReference>
<dbReference type="PANTHER" id="PTHR42912">
    <property type="entry name" value="METHYLTRANSFERASE"/>
    <property type="match status" value="1"/>
</dbReference>
<evidence type="ECO:0000259" key="1">
    <source>
        <dbReference type="Pfam" id="PF13649"/>
    </source>
</evidence>
<dbReference type="EMBL" id="BAAABM010000019">
    <property type="protein sequence ID" value="GAA0338762.1"/>
    <property type="molecule type" value="Genomic_DNA"/>
</dbReference>
<evidence type="ECO:0000313" key="2">
    <source>
        <dbReference type="EMBL" id="GAA0338762.1"/>
    </source>
</evidence>
<dbReference type="InterPro" id="IPR029063">
    <property type="entry name" value="SAM-dependent_MTases_sf"/>
</dbReference>
<dbReference type="CDD" id="cd02440">
    <property type="entry name" value="AdoMet_MTases"/>
    <property type="match status" value="1"/>
</dbReference>
<evidence type="ECO:0000313" key="3">
    <source>
        <dbReference type="Proteomes" id="UP001501822"/>
    </source>
</evidence>
<dbReference type="InterPro" id="IPR050508">
    <property type="entry name" value="Methyltransf_Superfamily"/>
</dbReference>